<dbReference type="PANTHER" id="PTHR38784">
    <property type="entry name" value="SUCROSE PHOSPHORYLASE"/>
    <property type="match status" value="1"/>
</dbReference>
<sequence>MALKSTPYKFRLNLTDIDRAIYENLNLTVARHPSETEQRLTTRVLAHALWYHEQLTFGRGLSDVDEPALWQKSLDGRIEHWIDVGQPDAERLIAASRRSERCSLLVYDQNRVWAGKTLPAVAQQKNLHVAALPQEPLDALASDLPRSVDWGVMISDGVLYVSDENTQHEFVLEWLQGER</sequence>
<gene>
    <name evidence="1" type="ORF">DFQ45_102305</name>
</gene>
<proteinExistence type="predicted"/>
<dbReference type="PANTHER" id="PTHR38784:SF1">
    <property type="entry name" value="SUCROSE PHOSPHORYLASE"/>
    <property type="match status" value="1"/>
</dbReference>
<protein>
    <submittedName>
        <fullName evidence="1">Uncharacterized protein YaeQ</fullName>
    </submittedName>
</protein>
<dbReference type="SMART" id="SM01322">
    <property type="entry name" value="YaeQ"/>
    <property type="match status" value="1"/>
</dbReference>
<dbReference type="Gene3D" id="3.10.640.10">
    <property type="entry name" value="Restriction endonuclease-like alpha-beta roll domain"/>
    <property type="match status" value="1"/>
</dbReference>
<comment type="caution">
    <text evidence="1">The sequence shown here is derived from an EMBL/GenBank/DDBJ whole genome shotgun (WGS) entry which is preliminary data.</text>
</comment>
<dbReference type="SUPFAM" id="SSF52980">
    <property type="entry name" value="Restriction endonuclease-like"/>
    <property type="match status" value="1"/>
</dbReference>
<accession>A0A4R6U497</accession>
<dbReference type="OrthoDB" id="5293309at2"/>
<dbReference type="Proteomes" id="UP000294575">
    <property type="component" value="Unassembled WGS sequence"/>
</dbReference>
<evidence type="ECO:0000313" key="2">
    <source>
        <dbReference type="Proteomes" id="UP000294575"/>
    </source>
</evidence>
<dbReference type="Pfam" id="PF07152">
    <property type="entry name" value="YaeQ"/>
    <property type="match status" value="1"/>
</dbReference>
<organism evidence="1 2">
    <name type="scientific">Thiopseudomonas denitrificans</name>
    <dbReference type="NCBI Taxonomy" id="1501432"/>
    <lineage>
        <taxon>Bacteria</taxon>
        <taxon>Pseudomonadati</taxon>
        <taxon>Pseudomonadota</taxon>
        <taxon>Gammaproteobacteria</taxon>
        <taxon>Pseudomonadales</taxon>
        <taxon>Pseudomonadaceae</taxon>
        <taxon>Thiopseudomonas</taxon>
    </lineage>
</organism>
<reference evidence="1 2" key="1">
    <citation type="submission" date="2019-03" db="EMBL/GenBank/DDBJ databases">
        <title>Genomic Encyclopedia of Type Strains, Phase IV (KMG-IV): sequencing the most valuable type-strain genomes for metagenomic binning, comparative biology and taxonomic classification.</title>
        <authorList>
            <person name="Goeker M."/>
        </authorList>
    </citation>
    <scope>NUCLEOTIDE SEQUENCE [LARGE SCALE GENOMIC DNA]</scope>
    <source>
        <strain evidence="1 2">DSM 28679</strain>
    </source>
</reference>
<dbReference type="InterPro" id="IPR011335">
    <property type="entry name" value="Restrct_endonuc-II-like"/>
</dbReference>
<dbReference type="InterPro" id="IPR009822">
    <property type="entry name" value="YaeQ"/>
</dbReference>
<dbReference type="InterPro" id="IPR038590">
    <property type="entry name" value="YaeQ_sf"/>
</dbReference>
<name>A0A4R6U497_9GAMM</name>
<dbReference type="PIRSF" id="PIRSF011484">
    <property type="entry name" value="YaeQ"/>
    <property type="match status" value="1"/>
</dbReference>
<dbReference type="EMBL" id="SNYK01000002">
    <property type="protein sequence ID" value="TDQ39603.1"/>
    <property type="molecule type" value="Genomic_DNA"/>
</dbReference>
<evidence type="ECO:0000313" key="1">
    <source>
        <dbReference type="EMBL" id="TDQ39603.1"/>
    </source>
</evidence>
<keyword evidence="2" id="KW-1185">Reference proteome</keyword>
<dbReference type="RefSeq" id="WP_101496594.1">
    <property type="nucleotide sequence ID" value="NZ_LNJZ01000006.1"/>
</dbReference>
<dbReference type="AlphaFoldDB" id="A0A4R6U497"/>